<dbReference type="VEuPathDB" id="FungiDB:yc1106_02730"/>
<dbReference type="GO" id="GO:0001228">
    <property type="term" value="F:DNA-binding transcription activator activity, RNA polymerase II-specific"/>
    <property type="evidence" value="ECO:0007669"/>
    <property type="project" value="TreeGrafter"/>
</dbReference>
<evidence type="ECO:0000256" key="2">
    <source>
        <dbReference type="SAM" id="MobiDB-lite"/>
    </source>
</evidence>
<gene>
    <name evidence="3" type="ORF">yc1106_02730</name>
</gene>
<organism evidence="3 4">
    <name type="scientific">Curvularia clavata</name>
    <dbReference type="NCBI Taxonomy" id="95742"/>
    <lineage>
        <taxon>Eukaryota</taxon>
        <taxon>Fungi</taxon>
        <taxon>Dikarya</taxon>
        <taxon>Ascomycota</taxon>
        <taxon>Pezizomycotina</taxon>
        <taxon>Dothideomycetes</taxon>
        <taxon>Pleosporomycetidae</taxon>
        <taxon>Pleosporales</taxon>
        <taxon>Pleosporineae</taxon>
        <taxon>Pleosporaceae</taxon>
        <taxon>Curvularia</taxon>
    </lineage>
</organism>
<keyword evidence="1" id="KW-0539">Nucleus</keyword>
<dbReference type="EMBL" id="CP089275">
    <property type="protein sequence ID" value="USP75456.1"/>
    <property type="molecule type" value="Genomic_DNA"/>
</dbReference>
<dbReference type="PANTHER" id="PTHR47784:SF4">
    <property type="entry name" value="ZN(II)2CYS6 TRANSCRIPTION FACTOR (EUROFUNG)"/>
    <property type="match status" value="1"/>
</dbReference>
<dbReference type="AlphaFoldDB" id="A0A9Q9DRJ2"/>
<evidence type="ECO:0008006" key="5">
    <source>
        <dbReference type="Google" id="ProtNLM"/>
    </source>
</evidence>
<accession>A0A9Q9DRJ2</accession>
<feature type="compositionally biased region" description="Low complexity" evidence="2">
    <location>
        <begin position="47"/>
        <end position="59"/>
    </location>
</feature>
<dbReference type="CDD" id="cd00067">
    <property type="entry name" value="GAL4"/>
    <property type="match status" value="1"/>
</dbReference>
<reference evidence="3" key="1">
    <citation type="submission" date="2021-12" db="EMBL/GenBank/DDBJ databases">
        <title>Curvularia clavata genome.</title>
        <authorList>
            <person name="Cao Y."/>
        </authorList>
    </citation>
    <scope>NUCLEOTIDE SEQUENCE</scope>
    <source>
        <strain evidence="3">Yc1106</strain>
    </source>
</reference>
<dbReference type="InterPro" id="IPR053157">
    <property type="entry name" value="Sterol_Uptake_Regulator"/>
</dbReference>
<evidence type="ECO:0000313" key="4">
    <source>
        <dbReference type="Proteomes" id="UP001056012"/>
    </source>
</evidence>
<dbReference type="InterPro" id="IPR001138">
    <property type="entry name" value="Zn2Cys6_DnaBD"/>
</dbReference>
<evidence type="ECO:0000313" key="3">
    <source>
        <dbReference type="EMBL" id="USP75456.1"/>
    </source>
</evidence>
<dbReference type="PANTHER" id="PTHR47784">
    <property type="entry name" value="STEROL UPTAKE CONTROL PROTEIN 2"/>
    <property type="match status" value="1"/>
</dbReference>
<proteinExistence type="predicted"/>
<name>A0A9Q9DRJ2_CURCL</name>
<keyword evidence="4" id="KW-1185">Reference proteome</keyword>
<evidence type="ECO:0000256" key="1">
    <source>
        <dbReference type="ARBA" id="ARBA00023242"/>
    </source>
</evidence>
<dbReference type="OrthoDB" id="4937900at2759"/>
<dbReference type="Proteomes" id="UP001056012">
    <property type="component" value="Chromosome 2"/>
</dbReference>
<sequence length="390" mass="43924">MSPSIPDDAHQVSLDYGKCNEARPRCANCVRLDIHCTFPTIPESYSSPQHSSSVSSPHVDPVPPETPDVAHNRNSSDLPLADLRLLHHWTKSCAKSLHPNPAQRSCVWQNEFVEMGFEYPFLLRGFLALSAIHQATLLPFGERQELLLQADSHISRALGTYRKNLDTPNPDLAVPMFMLSSVLLTYNFGSAQLAQPEDPIVALHHCFGLLQGIKVVVMPHWSRIKNTKAFAYVADMVPLATLKDLDSLAKQDNLEAILRLKELTELLLDSQDKEACDKAIGDLHETGHRFSHLPPDRDEYTLLFFWPAQLNSRFLDLFAAHNPVTCIITTYFVALLAQSRPVWWAANWPQWVLTASEQLLAATPDLLKWLEWPRRMILSHAWGATPTHAV</sequence>
<feature type="region of interest" description="Disordered" evidence="2">
    <location>
        <begin position="47"/>
        <end position="74"/>
    </location>
</feature>
<protein>
    <recommendedName>
        <fullName evidence="5">Zn(2)-C6 fungal-type domain-containing protein</fullName>
    </recommendedName>
</protein>
<dbReference type="GO" id="GO:0008270">
    <property type="term" value="F:zinc ion binding"/>
    <property type="evidence" value="ECO:0007669"/>
    <property type="project" value="InterPro"/>
</dbReference>